<reference evidence="2" key="1">
    <citation type="submission" date="2021-03" db="EMBL/GenBank/DDBJ databases">
        <title>Whole Genome Sequence of Bradyrhizobium sp. Strain 144S4.</title>
        <authorList>
            <person name="Bromfield E.S.P."/>
            <person name="Cloutier S."/>
        </authorList>
    </citation>
    <scope>NUCLEOTIDE SEQUENCE [LARGE SCALE GENOMIC DNA]</scope>
    <source>
        <strain evidence="2">144S4</strain>
    </source>
</reference>
<evidence type="ECO:0000313" key="4">
    <source>
        <dbReference type="Proteomes" id="UP000664702"/>
    </source>
</evidence>
<dbReference type="InterPro" id="IPR013762">
    <property type="entry name" value="Integrase-like_cat_sf"/>
</dbReference>
<proteinExistence type="predicted"/>
<sequence>MRGRPKQPDKPLKLKGIHRVKKRQKDGSIKVHLYHRATGLPLDENNLAESYAAAAKTMRTKGEATMVQLIRHFDQSAYFDGLSEEHRKQYVWKLKRIEARWGSCPAATFNDADDALEFRKDALAWHNELGKVSPRSADNLVAALARVLSYAKEKAVIKFNPLDTFARLYRSHRSELTWPDELQQQFISTARPAMATAMILVRNTAMRASDVRKFPWTRYDGQRVQIRSTKSGKLLWIPATRELKAHLDALKETKAGALVMLTPTGKAYTKRYFNAHWREDCDRVDAINAEAIAADPDFVKTAALNFHDNRGTAATLLAEAGGTAPEIAEALTWTVDKAQKVIDLYLARRGVLAANAIAKLEEYRDRKAAPPD</sequence>
<keyword evidence="1" id="KW-0233">DNA recombination</keyword>
<dbReference type="AlphaFoldDB" id="A0A939M992"/>
<protein>
    <submittedName>
        <fullName evidence="2">Integrase</fullName>
    </submittedName>
</protein>
<dbReference type="Gene3D" id="1.10.443.10">
    <property type="entry name" value="Intergrase catalytic core"/>
    <property type="match status" value="1"/>
</dbReference>
<evidence type="ECO:0000313" key="3">
    <source>
        <dbReference type="EMBL" id="UEM09047.1"/>
    </source>
</evidence>
<dbReference type="InterPro" id="IPR011010">
    <property type="entry name" value="DNA_brk_join_enz"/>
</dbReference>
<organism evidence="2">
    <name type="scientific">Bradyrhizobium barranii subsp. barranii</name>
    <dbReference type="NCBI Taxonomy" id="2823807"/>
    <lineage>
        <taxon>Bacteria</taxon>
        <taxon>Pseudomonadati</taxon>
        <taxon>Pseudomonadota</taxon>
        <taxon>Alphaproteobacteria</taxon>
        <taxon>Hyphomicrobiales</taxon>
        <taxon>Nitrobacteraceae</taxon>
        <taxon>Bradyrhizobium</taxon>
        <taxon>Bradyrhizobium barranii</taxon>
    </lineage>
</organism>
<dbReference type="SUPFAM" id="SSF56349">
    <property type="entry name" value="DNA breaking-rejoining enzymes"/>
    <property type="match status" value="1"/>
</dbReference>
<accession>A0A939M992</accession>
<dbReference type="EMBL" id="JAGEMI010000001">
    <property type="protein sequence ID" value="MBO1865424.1"/>
    <property type="molecule type" value="Genomic_DNA"/>
</dbReference>
<dbReference type="EMBL" id="CP086136">
    <property type="protein sequence ID" value="UEM09047.1"/>
    <property type="molecule type" value="Genomic_DNA"/>
</dbReference>
<dbReference type="GO" id="GO:0003677">
    <property type="term" value="F:DNA binding"/>
    <property type="evidence" value="ECO:0007669"/>
    <property type="project" value="InterPro"/>
</dbReference>
<dbReference type="GO" id="GO:0015074">
    <property type="term" value="P:DNA integration"/>
    <property type="evidence" value="ECO:0007669"/>
    <property type="project" value="InterPro"/>
</dbReference>
<name>A0A939M992_9BRAD</name>
<dbReference type="RefSeq" id="WP_208087227.1">
    <property type="nucleotide sequence ID" value="NZ_CP086136.1"/>
</dbReference>
<evidence type="ECO:0000313" key="2">
    <source>
        <dbReference type="EMBL" id="MBO1865424.1"/>
    </source>
</evidence>
<gene>
    <name evidence="3" type="ORF">J4G43_030375</name>
    <name evidence="2" type="ORF">J4G43_32350</name>
</gene>
<evidence type="ECO:0000256" key="1">
    <source>
        <dbReference type="ARBA" id="ARBA00023172"/>
    </source>
</evidence>
<dbReference type="KEGG" id="bban:J4G43_030375"/>
<dbReference type="GO" id="GO:0006310">
    <property type="term" value="P:DNA recombination"/>
    <property type="evidence" value="ECO:0007669"/>
    <property type="project" value="UniProtKB-KW"/>
</dbReference>
<reference evidence="3 4" key="2">
    <citation type="journal article" date="2022" name="Int. J. Syst. Evol. Microbiol.">
        <title>Strains of Bradyrhizobium barranii sp. nov. associated with legumes native to Canada are symbionts of soybeans and belong to different subspecies (subsp. barranii subsp. nov. and subsp. apii subsp. nov.) and symbiovars (sv. glycinearum and sv. septentrionale).</title>
        <authorList>
            <person name="Bromfield E.S.P."/>
            <person name="Cloutier S."/>
            <person name="Wasai-Hara S."/>
            <person name="Minamisawa K."/>
        </authorList>
    </citation>
    <scope>NUCLEOTIDE SEQUENCE [LARGE SCALE GENOMIC DNA]</scope>
    <source>
        <strain evidence="3 4">144S4</strain>
    </source>
</reference>
<dbReference type="Proteomes" id="UP000664702">
    <property type="component" value="Chromosome"/>
</dbReference>